<evidence type="ECO:0000313" key="7">
    <source>
        <dbReference type="EMBL" id="CAK1239578.1"/>
    </source>
</evidence>
<keyword evidence="4 6" id="KW-1133">Transmembrane helix</keyword>
<gene>
    <name evidence="8" type="ORF">FTRO_0040580</name>
    <name evidence="7" type="ORF">R53137_KAKDMLNK_00749</name>
</gene>
<dbReference type="GO" id="GO:0005886">
    <property type="term" value="C:plasma membrane"/>
    <property type="evidence" value="ECO:0007669"/>
    <property type="project" value="UniProtKB-SubCell"/>
</dbReference>
<feature type="transmembrane region" description="Helical" evidence="6">
    <location>
        <begin position="82"/>
        <end position="101"/>
    </location>
</feature>
<name>A0A3F3H909_9LACO</name>
<evidence type="ECO:0000256" key="3">
    <source>
        <dbReference type="ARBA" id="ARBA00022692"/>
    </source>
</evidence>
<reference evidence="8" key="1">
    <citation type="journal article" date="2015" name="BMC Genomics">
        <title>Comparative genomics of Fructobacillus spp. and Leuconostoc spp. reveals niche-specific evolution of Fructobacillus spp.</title>
        <authorList>
            <person name="Endo A."/>
            <person name="Tanizawa Y."/>
            <person name="Tanaka N."/>
            <person name="Maeno S."/>
            <person name="Kumar H."/>
            <person name="Shiwa Y."/>
            <person name="Okada S."/>
            <person name="Yoshikawa H."/>
            <person name="Dicks L."/>
            <person name="Nakagawa J."/>
            <person name="Arita M."/>
        </authorList>
    </citation>
    <scope>NUCLEOTIDE SEQUENCE [LARGE SCALE GENOMIC DNA]</scope>
    <source>
        <strain evidence="8">F214-1</strain>
    </source>
</reference>
<proteinExistence type="predicted"/>
<evidence type="ECO:0000256" key="5">
    <source>
        <dbReference type="ARBA" id="ARBA00023136"/>
    </source>
</evidence>
<feature type="transmembrane region" description="Helical" evidence="6">
    <location>
        <begin position="12"/>
        <end position="29"/>
    </location>
</feature>
<accession>A0A3F3H909</accession>
<evidence type="ECO:0000256" key="6">
    <source>
        <dbReference type="SAM" id="Phobius"/>
    </source>
</evidence>
<dbReference type="RefSeq" id="WP_059393744.1">
    <property type="nucleotide sequence ID" value="NZ_BOJU01000003.1"/>
</dbReference>
<dbReference type="AlphaFoldDB" id="A0A3F3H909"/>
<keyword evidence="9" id="KW-1185">Reference proteome</keyword>
<comment type="subcellular location">
    <subcellularLocation>
        <location evidence="1">Cell membrane</location>
        <topology evidence="1">Multi-pass membrane protein</topology>
    </subcellularLocation>
</comment>
<dbReference type="Proteomes" id="UP001314262">
    <property type="component" value="Unassembled WGS sequence"/>
</dbReference>
<feature type="transmembrane region" description="Helical" evidence="6">
    <location>
        <begin position="107"/>
        <end position="126"/>
    </location>
</feature>
<evidence type="ECO:0000256" key="1">
    <source>
        <dbReference type="ARBA" id="ARBA00004651"/>
    </source>
</evidence>
<dbReference type="EMBL" id="CAUZLT010000003">
    <property type="protein sequence ID" value="CAK1239578.1"/>
    <property type="molecule type" value="Genomic_DNA"/>
</dbReference>
<keyword evidence="2" id="KW-1003">Cell membrane</keyword>
<evidence type="ECO:0000313" key="9">
    <source>
        <dbReference type="Proteomes" id="UP001314262"/>
    </source>
</evidence>
<protein>
    <submittedName>
        <fullName evidence="7">UPF0421/DUF939 family (YgaE)</fullName>
    </submittedName>
</protein>
<evidence type="ECO:0000313" key="8">
    <source>
        <dbReference type="EMBL" id="GAP04318.1"/>
    </source>
</evidence>
<dbReference type="Pfam" id="PF06081">
    <property type="entry name" value="ArAE_1"/>
    <property type="match status" value="1"/>
</dbReference>
<dbReference type="STRING" id="709323.GCA_001047135_00865"/>
<dbReference type="EMBL" id="DF968081">
    <property type="protein sequence ID" value="GAP04318.1"/>
    <property type="molecule type" value="Genomic_DNA"/>
</dbReference>
<organism evidence="8">
    <name type="scientific">Fructobacillus tropaeoli</name>
    <dbReference type="NCBI Taxonomy" id="709323"/>
    <lineage>
        <taxon>Bacteria</taxon>
        <taxon>Bacillati</taxon>
        <taxon>Bacillota</taxon>
        <taxon>Bacilli</taxon>
        <taxon>Lactobacillales</taxon>
        <taxon>Lactobacillaceae</taxon>
        <taxon>Fructobacillus</taxon>
    </lineage>
</organism>
<reference evidence="7 9" key="2">
    <citation type="submission" date="2023-10" db="EMBL/GenBank/DDBJ databases">
        <authorList>
            <person name="Botero Cardona J."/>
        </authorList>
    </citation>
    <scope>NUCLEOTIDE SEQUENCE [LARGE SCALE GENOMIC DNA]</scope>
    <source>
        <strain evidence="7 9">R-53137</strain>
    </source>
</reference>
<feature type="transmembrane region" description="Helical" evidence="6">
    <location>
        <begin position="57"/>
        <end position="75"/>
    </location>
</feature>
<feature type="transmembrane region" description="Helical" evidence="6">
    <location>
        <begin position="133"/>
        <end position="155"/>
    </location>
</feature>
<keyword evidence="5 6" id="KW-0472">Membrane</keyword>
<evidence type="ECO:0000256" key="4">
    <source>
        <dbReference type="ARBA" id="ARBA00022989"/>
    </source>
</evidence>
<dbReference type="Proteomes" id="UP000064514">
    <property type="component" value="Unassembled WGS sequence"/>
</dbReference>
<dbReference type="InterPro" id="IPR010343">
    <property type="entry name" value="ArAE_1"/>
</dbReference>
<evidence type="ECO:0000256" key="2">
    <source>
        <dbReference type="ARBA" id="ARBA00022475"/>
    </source>
</evidence>
<sequence length="161" mass="17938">MKKLQIHVGMRTVKTAIVVMLVLLVYHFVDRPASVPALAAVFALREDWDNTIQFAKIRLLSNSVGGFFSLLYFLIREFTHHNSWMPIVIIPIFVICTIVILNALDCSLGIVGGLAALLLIALTIPMDATIDYVFLRIVDTFIGVLFAIGVNYFGIPEQETN</sequence>
<keyword evidence="3 6" id="KW-0812">Transmembrane</keyword>